<dbReference type="GO" id="GO:0000976">
    <property type="term" value="F:transcription cis-regulatory region binding"/>
    <property type="evidence" value="ECO:0007669"/>
    <property type="project" value="TreeGrafter"/>
</dbReference>
<dbReference type="RefSeq" id="WP_235356612.1">
    <property type="nucleotide sequence ID" value="NZ_BJOA01000101.1"/>
</dbReference>
<evidence type="ECO:0000313" key="6">
    <source>
        <dbReference type="EMBL" id="SDJ96990.1"/>
    </source>
</evidence>
<dbReference type="CDD" id="cd05466">
    <property type="entry name" value="PBP2_LTTR_substrate"/>
    <property type="match status" value="1"/>
</dbReference>
<dbReference type="SUPFAM" id="SSF46785">
    <property type="entry name" value="Winged helix' DNA-binding domain"/>
    <property type="match status" value="1"/>
</dbReference>
<evidence type="ECO:0000256" key="3">
    <source>
        <dbReference type="ARBA" id="ARBA00023125"/>
    </source>
</evidence>
<name>A0A1G8Y4K5_ANEMI</name>
<evidence type="ECO:0000313" key="7">
    <source>
        <dbReference type="Proteomes" id="UP000182836"/>
    </source>
</evidence>
<dbReference type="GO" id="GO:0003700">
    <property type="term" value="F:DNA-binding transcription factor activity"/>
    <property type="evidence" value="ECO:0007669"/>
    <property type="project" value="InterPro"/>
</dbReference>
<dbReference type="Gene3D" id="1.10.10.10">
    <property type="entry name" value="Winged helix-like DNA-binding domain superfamily/Winged helix DNA-binding domain"/>
    <property type="match status" value="1"/>
</dbReference>
<dbReference type="PRINTS" id="PR00039">
    <property type="entry name" value="HTHLYSR"/>
</dbReference>
<dbReference type="SUPFAM" id="SSF53850">
    <property type="entry name" value="Periplasmic binding protein-like II"/>
    <property type="match status" value="1"/>
</dbReference>
<sequence>MRRLEIRHLKTFKTIVEVGGFTRAAEHLGYSQSTVTLHIKAIEDELKEPLFNRMGKKVFLTDTGKHLMPYATQMLSLYKQIKDVPSINGEISGRVVISAPEVLLTYRLPPIMKVFKDTFPKVDVQLKHLPAGNLKEQIISEEIDIAFVLDTEHAETDINVKRITEEPMVLITPTHYPTAFDAIPFHDTVFLFTEQGCSYRNAFEKIVRMNNIKIENHIEFWSIEAIKQSVICGLGISLLPYIAVKHEIENGMLSAIKMSPDTPLFTFIAHHKDKWISPAVRNCLEIIEEHIGSSNMYSEDEYAI</sequence>
<dbReference type="InterPro" id="IPR036388">
    <property type="entry name" value="WH-like_DNA-bd_sf"/>
</dbReference>
<evidence type="ECO:0000259" key="5">
    <source>
        <dbReference type="PROSITE" id="PS50931"/>
    </source>
</evidence>
<comment type="similarity">
    <text evidence="1">Belongs to the LysR transcriptional regulatory family.</text>
</comment>
<reference evidence="6 7" key="1">
    <citation type="submission" date="2016-10" db="EMBL/GenBank/DDBJ databases">
        <authorList>
            <person name="de Groot N.N."/>
        </authorList>
    </citation>
    <scope>NUCLEOTIDE SEQUENCE [LARGE SCALE GENOMIC DNA]</scope>
    <source>
        <strain evidence="6 7">DSM 2895</strain>
    </source>
</reference>
<dbReference type="AlphaFoldDB" id="A0A1G8Y4K5"/>
<dbReference type="GeneID" id="42307151"/>
<keyword evidence="3 6" id="KW-0238">DNA-binding</keyword>
<dbReference type="Proteomes" id="UP000182836">
    <property type="component" value="Unassembled WGS sequence"/>
</dbReference>
<evidence type="ECO:0000256" key="2">
    <source>
        <dbReference type="ARBA" id="ARBA00023015"/>
    </source>
</evidence>
<dbReference type="PANTHER" id="PTHR30126:SF100">
    <property type="entry name" value="LYSR-FAMILY TRANSCRIPTIONAL REGULATOR"/>
    <property type="match status" value="1"/>
</dbReference>
<accession>A0A1G8Y4K5</accession>
<dbReference type="EMBL" id="FNED01000034">
    <property type="protein sequence ID" value="SDJ96990.1"/>
    <property type="molecule type" value="Genomic_DNA"/>
</dbReference>
<evidence type="ECO:0000256" key="4">
    <source>
        <dbReference type="ARBA" id="ARBA00023163"/>
    </source>
</evidence>
<dbReference type="InterPro" id="IPR000847">
    <property type="entry name" value="LysR_HTH_N"/>
</dbReference>
<dbReference type="Gene3D" id="3.40.190.290">
    <property type="match status" value="1"/>
</dbReference>
<keyword evidence="2" id="KW-0805">Transcription regulation</keyword>
<proteinExistence type="inferred from homology"/>
<gene>
    <name evidence="6" type="ORF">SAMN04487909_13439</name>
</gene>
<dbReference type="PROSITE" id="PS50931">
    <property type="entry name" value="HTH_LYSR"/>
    <property type="match status" value="1"/>
</dbReference>
<dbReference type="FunFam" id="1.10.10.10:FF:000001">
    <property type="entry name" value="LysR family transcriptional regulator"/>
    <property type="match status" value="1"/>
</dbReference>
<dbReference type="InterPro" id="IPR005119">
    <property type="entry name" value="LysR_subst-bd"/>
</dbReference>
<dbReference type="InterPro" id="IPR036390">
    <property type="entry name" value="WH_DNA-bd_sf"/>
</dbReference>
<protein>
    <submittedName>
        <fullName evidence="6">DNA-binding transcriptional regulator, LysR family</fullName>
    </submittedName>
</protein>
<dbReference type="Pfam" id="PF00126">
    <property type="entry name" value="HTH_1"/>
    <property type="match status" value="1"/>
</dbReference>
<keyword evidence="4" id="KW-0804">Transcription</keyword>
<evidence type="ECO:0000256" key="1">
    <source>
        <dbReference type="ARBA" id="ARBA00009437"/>
    </source>
</evidence>
<organism evidence="6 7">
    <name type="scientific">Aneurinibacillus migulanus</name>
    <name type="common">Bacillus migulanus</name>
    <dbReference type="NCBI Taxonomy" id="47500"/>
    <lineage>
        <taxon>Bacteria</taxon>
        <taxon>Bacillati</taxon>
        <taxon>Bacillota</taxon>
        <taxon>Bacilli</taxon>
        <taxon>Bacillales</taxon>
        <taxon>Paenibacillaceae</taxon>
        <taxon>Aneurinibacillus group</taxon>
        <taxon>Aneurinibacillus</taxon>
    </lineage>
</organism>
<dbReference type="Pfam" id="PF03466">
    <property type="entry name" value="LysR_substrate"/>
    <property type="match status" value="1"/>
</dbReference>
<dbReference type="PANTHER" id="PTHR30126">
    <property type="entry name" value="HTH-TYPE TRANSCRIPTIONAL REGULATOR"/>
    <property type="match status" value="1"/>
</dbReference>
<feature type="domain" description="HTH lysR-type" evidence="5">
    <location>
        <begin position="4"/>
        <end position="61"/>
    </location>
</feature>